<feature type="domain" description="ABC transporter" evidence="4">
    <location>
        <begin position="4"/>
        <end position="226"/>
    </location>
</feature>
<proteinExistence type="predicted"/>
<organism evidence="5 6">
    <name type="scientific">Candidatus Scatomorpha intestinigallinarum</name>
    <dbReference type="NCBI Taxonomy" id="2840923"/>
    <lineage>
        <taxon>Bacteria</taxon>
        <taxon>Bacillati</taxon>
        <taxon>Bacillota</taxon>
        <taxon>Clostridia</taxon>
        <taxon>Eubacteriales</taxon>
        <taxon>Candidatus Scatomorpha</taxon>
    </lineage>
</organism>
<evidence type="ECO:0000259" key="4">
    <source>
        <dbReference type="PROSITE" id="PS50893"/>
    </source>
</evidence>
<dbReference type="PANTHER" id="PTHR42939">
    <property type="entry name" value="ABC TRANSPORTER ATP-BINDING PROTEIN ALBC-RELATED"/>
    <property type="match status" value="1"/>
</dbReference>
<keyword evidence="3 5" id="KW-0067">ATP-binding</keyword>
<evidence type="ECO:0000256" key="1">
    <source>
        <dbReference type="ARBA" id="ARBA00022448"/>
    </source>
</evidence>
<evidence type="ECO:0000256" key="3">
    <source>
        <dbReference type="ARBA" id="ARBA00022840"/>
    </source>
</evidence>
<evidence type="ECO:0000313" key="5">
    <source>
        <dbReference type="EMBL" id="HIR55781.1"/>
    </source>
</evidence>
<sequence length="231" mass="25331">MAELECRQLSRSFGPVRALEGVTLAAEPGRILGLLGPNGSGKTTLIKLANGLLRPSGGEILVCGAAPGPETRAQVSYMPERLCLPEWMSVERIAAFYADFYADFDAARAGELLARLGIDGKRRLRQLSKGARQKVQLALVMSRRARLYLLDEPFGGLDPASRDFMLDTITACRPPEAAMVISTHIISDVERILDDVVFLDRGMVKLASPAAQLREREGRSVDALFREVFRC</sequence>
<dbReference type="PANTHER" id="PTHR42939:SF1">
    <property type="entry name" value="ABC TRANSPORTER ATP-BINDING PROTEIN ALBC-RELATED"/>
    <property type="match status" value="1"/>
</dbReference>
<accession>A0A9D1DMZ8</accession>
<dbReference type="GO" id="GO:0016887">
    <property type="term" value="F:ATP hydrolysis activity"/>
    <property type="evidence" value="ECO:0007669"/>
    <property type="project" value="InterPro"/>
</dbReference>
<dbReference type="InterPro" id="IPR003593">
    <property type="entry name" value="AAA+_ATPase"/>
</dbReference>
<dbReference type="AlphaFoldDB" id="A0A9D1DMZ8"/>
<dbReference type="EMBL" id="DVHH01000226">
    <property type="protein sequence ID" value="HIR55781.1"/>
    <property type="molecule type" value="Genomic_DNA"/>
</dbReference>
<gene>
    <name evidence="5" type="ORF">IAD36_09340</name>
</gene>
<reference evidence="5" key="1">
    <citation type="submission" date="2020-10" db="EMBL/GenBank/DDBJ databases">
        <authorList>
            <person name="Gilroy R."/>
        </authorList>
    </citation>
    <scope>NUCLEOTIDE SEQUENCE</scope>
    <source>
        <strain evidence="5">ChiGjej3B3-7149</strain>
    </source>
</reference>
<dbReference type="InterPro" id="IPR051782">
    <property type="entry name" value="ABC_Transporter_VariousFunc"/>
</dbReference>
<evidence type="ECO:0000313" key="6">
    <source>
        <dbReference type="Proteomes" id="UP000824238"/>
    </source>
</evidence>
<dbReference type="CDD" id="cd03230">
    <property type="entry name" value="ABC_DR_subfamily_A"/>
    <property type="match status" value="1"/>
</dbReference>
<dbReference type="SUPFAM" id="SSF52540">
    <property type="entry name" value="P-loop containing nucleoside triphosphate hydrolases"/>
    <property type="match status" value="1"/>
</dbReference>
<dbReference type="PROSITE" id="PS50893">
    <property type="entry name" value="ABC_TRANSPORTER_2"/>
    <property type="match status" value="1"/>
</dbReference>
<evidence type="ECO:0000256" key="2">
    <source>
        <dbReference type="ARBA" id="ARBA00022741"/>
    </source>
</evidence>
<dbReference type="SMART" id="SM00382">
    <property type="entry name" value="AAA"/>
    <property type="match status" value="1"/>
</dbReference>
<comment type="caution">
    <text evidence="5">The sequence shown here is derived from an EMBL/GenBank/DDBJ whole genome shotgun (WGS) entry which is preliminary data.</text>
</comment>
<dbReference type="Pfam" id="PF00005">
    <property type="entry name" value="ABC_tran"/>
    <property type="match status" value="1"/>
</dbReference>
<dbReference type="Gene3D" id="3.40.50.300">
    <property type="entry name" value="P-loop containing nucleotide triphosphate hydrolases"/>
    <property type="match status" value="1"/>
</dbReference>
<dbReference type="InterPro" id="IPR003439">
    <property type="entry name" value="ABC_transporter-like_ATP-bd"/>
</dbReference>
<protein>
    <submittedName>
        <fullName evidence="5">ABC transporter ATP-binding protein</fullName>
    </submittedName>
</protein>
<keyword evidence="2" id="KW-0547">Nucleotide-binding</keyword>
<dbReference type="Proteomes" id="UP000824238">
    <property type="component" value="Unassembled WGS sequence"/>
</dbReference>
<dbReference type="GO" id="GO:0005524">
    <property type="term" value="F:ATP binding"/>
    <property type="evidence" value="ECO:0007669"/>
    <property type="project" value="UniProtKB-KW"/>
</dbReference>
<keyword evidence="1" id="KW-0813">Transport</keyword>
<reference evidence="5" key="2">
    <citation type="journal article" date="2021" name="PeerJ">
        <title>Extensive microbial diversity within the chicken gut microbiome revealed by metagenomics and culture.</title>
        <authorList>
            <person name="Gilroy R."/>
            <person name="Ravi A."/>
            <person name="Getino M."/>
            <person name="Pursley I."/>
            <person name="Horton D.L."/>
            <person name="Alikhan N.F."/>
            <person name="Baker D."/>
            <person name="Gharbi K."/>
            <person name="Hall N."/>
            <person name="Watson M."/>
            <person name="Adriaenssens E.M."/>
            <person name="Foster-Nyarko E."/>
            <person name="Jarju S."/>
            <person name="Secka A."/>
            <person name="Antonio M."/>
            <person name="Oren A."/>
            <person name="Chaudhuri R.R."/>
            <person name="La Ragione R."/>
            <person name="Hildebrand F."/>
            <person name="Pallen M.J."/>
        </authorList>
    </citation>
    <scope>NUCLEOTIDE SEQUENCE</scope>
    <source>
        <strain evidence="5">ChiGjej3B3-7149</strain>
    </source>
</reference>
<dbReference type="InterPro" id="IPR027417">
    <property type="entry name" value="P-loop_NTPase"/>
</dbReference>
<name>A0A9D1DMZ8_9FIRM</name>